<evidence type="ECO:0000313" key="2">
    <source>
        <dbReference type="EMBL" id="QBQ72923.1"/>
    </source>
</evidence>
<reference evidence="2 3" key="1">
    <citation type="journal article" date="2019" name="Microbiol. Resour. Announc.">
        <title>Complete Genome Sequence of Serratia marcescens Siphophage Serbin.</title>
        <authorList>
            <person name="Williams E.A."/>
            <person name="Hopson H."/>
            <person name="Rodriguez A."/>
            <person name="Kongari R."/>
            <person name="Bonasera R."/>
            <person name="Hernandez-Morales A.C."/>
            <person name="Liu M."/>
        </authorList>
    </citation>
    <scope>NUCLEOTIDE SEQUENCE [LARGE SCALE GENOMIC DNA]</scope>
</reference>
<dbReference type="Pfam" id="PF03237">
    <property type="entry name" value="Terminase_6N"/>
    <property type="match status" value="1"/>
</dbReference>
<proteinExistence type="predicted"/>
<organism evidence="2 3">
    <name type="scientific">Serratia phage Serbin</name>
    <dbReference type="NCBI Taxonomy" id="2562181"/>
    <lineage>
        <taxon>Viruses</taxon>
        <taxon>Duplodnaviria</taxon>
        <taxon>Heunggongvirae</taxon>
        <taxon>Uroviricota</taxon>
        <taxon>Caudoviricetes</taxon>
        <taxon>Serbinvirus</taxon>
        <taxon>Serbinvirus serbin</taxon>
    </lineage>
</organism>
<accession>A0A482MIS1</accession>
<keyword evidence="3" id="KW-1185">Reference proteome</keyword>
<protein>
    <submittedName>
        <fullName evidence="2">Terminase large subunit</fullName>
    </submittedName>
</protein>
<dbReference type="Proteomes" id="UP000308339">
    <property type="component" value="Segment"/>
</dbReference>
<gene>
    <name evidence="2" type="ORF">CPT_Serbin_007</name>
</gene>
<feature type="transmembrane region" description="Helical" evidence="1">
    <location>
        <begin position="33"/>
        <end position="53"/>
    </location>
</feature>
<name>A0A482MIS1_9CAUD</name>
<dbReference type="Gene3D" id="3.40.50.300">
    <property type="entry name" value="P-loop containing nucleotide triphosphate hydrolases"/>
    <property type="match status" value="1"/>
</dbReference>
<dbReference type="Gene3D" id="3.30.420.280">
    <property type="match status" value="1"/>
</dbReference>
<keyword evidence="1" id="KW-1133">Transmembrane helix</keyword>
<sequence length="499" mass="56709">MDVNLHPKQYSALVNTATEILYGGAAGGGKSHMMRFLAILLATAVPGLQIYLFRRNYGDLYKNHMEGPSSFYVMLHEWTTLGLVRIIPSRNKIVFWNGATIHLCHLQYAKDLMKYQGSEIHVLLMDELTHFEEKEYRFLRNRVRCTIDIPDKDLIPGLNLRSKLPLIFCGSNPGSIGHAWVKRTFVDYCQPMQVLRTRSVDGGMLRTYVPARMQDNPTLLKHDPGYLDRLDGLGDPALVKAMKDGDWNIVAGGALDDVWKPEHIIVPRFTIPKNWYMDRSFDWGSTHPFSVGWWAESNGEEVSYIEDVLEDNGEWSEYEVTRSFAPGSIIRVNEWYGAKEIGLNEGLKLSSEEIAQGIIEREAKWGWTKLSKDGLVVSTRVNPGPADNQIRNVVQKGVPTIADSMAKYDVRWSKSDKSAGSRIIGLELVRQFLKNSVRGEKPGMYFMSHCRAAISTLPILPRDPKNTEDVDTKAEDHLYDEVRYRALKTKRLATSLETR</sequence>
<dbReference type="EMBL" id="MK608336">
    <property type="protein sequence ID" value="QBQ72923.1"/>
    <property type="molecule type" value="Genomic_DNA"/>
</dbReference>
<dbReference type="InterPro" id="IPR027417">
    <property type="entry name" value="P-loop_NTPase"/>
</dbReference>
<evidence type="ECO:0000256" key="1">
    <source>
        <dbReference type="SAM" id="Phobius"/>
    </source>
</evidence>
<keyword evidence="1" id="KW-0472">Membrane</keyword>
<keyword evidence="1" id="KW-0812">Transmembrane</keyword>
<evidence type="ECO:0000313" key="3">
    <source>
        <dbReference type="Proteomes" id="UP000308339"/>
    </source>
</evidence>